<dbReference type="Proteomes" id="UP000245048">
    <property type="component" value="Unassembled WGS sequence"/>
</dbReference>
<evidence type="ECO:0000256" key="2">
    <source>
        <dbReference type="ARBA" id="ARBA00012274"/>
    </source>
</evidence>
<dbReference type="GO" id="GO:0071897">
    <property type="term" value="P:DNA biosynthetic process"/>
    <property type="evidence" value="ECO:0007669"/>
    <property type="project" value="UniProtKB-KW"/>
</dbReference>
<keyword evidence="3" id="KW-0237">DNA synthesis</keyword>
<evidence type="ECO:0000256" key="3">
    <source>
        <dbReference type="ARBA" id="ARBA00022634"/>
    </source>
</evidence>
<proteinExistence type="inferred from homology"/>
<reference evidence="8" key="1">
    <citation type="submission" date="2017-10" db="EMBL/GenBank/DDBJ databases">
        <authorList>
            <person name="Toshchakov S.V."/>
            <person name="Goeva M.A."/>
        </authorList>
    </citation>
    <scope>NUCLEOTIDE SEQUENCE [LARGE SCALE GENOMIC DNA]</scope>
    <source>
        <strain evidence="8">JR1/69-1-13</strain>
    </source>
</reference>
<evidence type="ECO:0000313" key="7">
    <source>
        <dbReference type="EMBL" id="PWC27756.1"/>
    </source>
</evidence>
<keyword evidence="8" id="KW-1185">Reference proteome</keyword>
<evidence type="ECO:0000256" key="1">
    <source>
        <dbReference type="ARBA" id="ARBA00007405"/>
    </source>
</evidence>
<dbReference type="Gene3D" id="3.20.70.20">
    <property type="match status" value="1"/>
</dbReference>
<accession>A0A2U1V1H8</accession>
<protein>
    <recommendedName>
        <fullName evidence="2">ribonucleoside-diphosphate reductase</fullName>
        <ecNumber evidence="2">1.17.4.1</ecNumber>
    </recommendedName>
</protein>
<evidence type="ECO:0000259" key="6">
    <source>
        <dbReference type="Pfam" id="PF12637"/>
    </source>
</evidence>
<dbReference type="RefSeq" id="WP_109517917.1">
    <property type="nucleotide sequence ID" value="NZ_PDOA01000011.1"/>
</dbReference>
<dbReference type="SUPFAM" id="SSF51998">
    <property type="entry name" value="PFL-like glycyl radical enzymes"/>
    <property type="match status" value="1"/>
</dbReference>
<evidence type="ECO:0000256" key="4">
    <source>
        <dbReference type="ARBA" id="ARBA00022741"/>
    </source>
</evidence>
<dbReference type="GO" id="GO:0000166">
    <property type="term" value="F:nucleotide binding"/>
    <property type="evidence" value="ECO:0007669"/>
    <property type="project" value="UniProtKB-KW"/>
</dbReference>
<name>A0A2U1V1H8_9PROT</name>
<sequence length="529" mass="53879">MARITARVPGTPWANTSWSGLALRRLRAAADPDSAPRPVALPASWEDAAAEALAALAPGTGPVSLPALAEEWIGRLAARAVAPKLLDAAEAEALARELRALLLARRGAPGASLWRNDTRAEPRFVLNLPAFLDEAGGFDHAAYAAAVGTAVRALEVATGGKATRLRVGFADLAGLLAALGLAYDSAAAREVGTCLSALTRGAAEQASAALAEHLGAREPAALLWPAPPAGCAVPGLAAAARRALDAAGATQGLRHAGCFALTVPDAVEALLGAETGGLAPAQGATRLAHDEAGRVVEQPTLAARRALALQGERALALLAPVPDSAREAMDAVIRPYLHAASPVPAARPLPARPLPPPRPAIAPGAAPGTGLHGQVWRVVVGGHRVTLRATQSATGGLAEVGLTAGGKEGSGFRGLLEGFIQAVNIGLARGVPLSDYVGSFAYTRFGPAGAVEGDPEILCATSVLDWAFRRLAIAHLGGEAARRLWPDPSLEECAVEATGTPGDRGPLLPLDLPAQPSPAARRRTLRLVG</sequence>
<feature type="domain" description="TSCPD" evidence="6">
    <location>
        <begin position="372"/>
        <end position="473"/>
    </location>
</feature>
<dbReference type="EC" id="1.17.4.1" evidence="2"/>
<dbReference type="InterPro" id="IPR024434">
    <property type="entry name" value="TSCPD_dom"/>
</dbReference>
<dbReference type="GO" id="GO:0004748">
    <property type="term" value="F:ribonucleoside-diphosphate reductase activity, thioredoxin disulfide as acceptor"/>
    <property type="evidence" value="ECO:0007669"/>
    <property type="project" value="UniProtKB-EC"/>
</dbReference>
<evidence type="ECO:0000256" key="5">
    <source>
        <dbReference type="ARBA" id="ARBA00047754"/>
    </source>
</evidence>
<keyword evidence="4" id="KW-0547">Nucleotide-binding</keyword>
<organism evidence="7 8">
    <name type="scientific">Teichococcus aestuarii</name>
    <dbReference type="NCBI Taxonomy" id="568898"/>
    <lineage>
        <taxon>Bacteria</taxon>
        <taxon>Pseudomonadati</taxon>
        <taxon>Pseudomonadota</taxon>
        <taxon>Alphaproteobacteria</taxon>
        <taxon>Acetobacterales</taxon>
        <taxon>Roseomonadaceae</taxon>
        <taxon>Roseomonas</taxon>
    </lineage>
</organism>
<comment type="caution">
    <text evidence="7">The sequence shown here is derived from an EMBL/GenBank/DDBJ whole genome shotgun (WGS) entry which is preliminary data.</text>
</comment>
<dbReference type="OrthoDB" id="9762933at2"/>
<evidence type="ECO:0000313" key="8">
    <source>
        <dbReference type="Proteomes" id="UP000245048"/>
    </source>
</evidence>
<dbReference type="EMBL" id="PDOA01000011">
    <property type="protein sequence ID" value="PWC27756.1"/>
    <property type="molecule type" value="Genomic_DNA"/>
</dbReference>
<gene>
    <name evidence="7" type="ORF">CR165_15760</name>
</gene>
<comment type="similarity">
    <text evidence="1">Belongs to the ribonucleoside diphosphate reductase class-2 family.</text>
</comment>
<comment type="catalytic activity">
    <reaction evidence="5">
        <text>a 2'-deoxyribonucleoside 5'-diphosphate + [thioredoxin]-disulfide + H2O = a ribonucleoside 5'-diphosphate + [thioredoxin]-dithiol</text>
        <dbReference type="Rhea" id="RHEA:23252"/>
        <dbReference type="Rhea" id="RHEA-COMP:10698"/>
        <dbReference type="Rhea" id="RHEA-COMP:10700"/>
        <dbReference type="ChEBI" id="CHEBI:15377"/>
        <dbReference type="ChEBI" id="CHEBI:29950"/>
        <dbReference type="ChEBI" id="CHEBI:50058"/>
        <dbReference type="ChEBI" id="CHEBI:57930"/>
        <dbReference type="ChEBI" id="CHEBI:73316"/>
        <dbReference type="EC" id="1.17.4.1"/>
    </reaction>
</comment>
<dbReference type="AlphaFoldDB" id="A0A2U1V1H8"/>
<dbReference type="Pfam" id="PF12637">
    <property type="entry name" value="TSCPD"/>
    <property type="match status" value="1"/>
</dbReference>